<reference evidence="11" key="3">
    <citation type="submission" date="2022-12" db="EMBL/GenBank/DDBJ databases">
        <authorList>
            <person name="Sun Q."/>
            <person name="Zhou Y."/>
        </authorList>
    </citation>
    <scope>NUCLEOTIDE SEQUENCE</scope>
    <source>
        <strain evidence="11">CGMCC 1.15034</strain>
    </source>
</reference>
<evidence type="ECO:0000256" key="5">
    <source>
        <dbReference type="ARBA" id="ARBA00022695"/>
    </source>
</evidence>
<evidence type="ECO:0000259" key="10">
    <source>
        <dbReference type="Pfam" id="PF00483"/>
    </source>
</evidence>
<evidence type="ECO:0000256" key="8">
    <source>
        <dbReference type="ARBA" id="ARBA00049336"/>
    </source>
</evidence>
<evidence type="ECO:0000256" key="4">
    <source>
        <dbReference type="ARBA" id="ARBA00022679"/>
    </source>
</evidence>
<dbReference type="AlphaFoldDB" id="A0A410V224"/>
<evidence type="ECO:0000313" key="14">
    <source>
        <dbReference type="Proteomes" id="UP000625079"/>
    </source>
</evidence>
<dbReference type="InterPro" id="IPR005835">
    <property type="entry name" value="NTP_transferase_dom"/>
</dbReference>
<comment type="cofactor">
    <cofactor evidence="1">
        <name>Mg(2+)</name>
        <dbReference type="ChEBI" id="CHEBI:18420"/>
    </cofactor>
</comment>
<dbReference type="Pfam" id="PF00483">
    <property type="entry name" value="NTP_transferase"/>
    <property type="match status" value="1"/>
</dbReference>
<evidence type="ECO:0000256" key="7">
    <source>
        <dbReference type="ARBA" id="ARBA00022842"/>
    </source>
</evidence>
<evidence type="ECO:0000256" key="2">
    <source>
        <dbReference type="ARBA" id="ARBA00010480"/>
    </source>
</evidence>
<sequence length="269" mass="29032">MWGIVPAAGRGSRIQPLAFSKELLPVGSRRDDGTERPCAVSEYLLERLILGGADKICFVISPGKSDILEYFGDHYGSAQLAYVVQPDASGLCDAVFRAGTVVGHDEDVIVGLPDTIWFPKVALQALPDADLSFLLFPVERPEFFDAVVLDGDRVREIQVKQPNPTSRWIWGAFKMSATGFRQLHELWHARERRDEYFGTLVNAYIEGGGLGIGVKAGESYVDVGTIGGYRTAMALLAESAGADGRSRLRAGSSSDGARPIPAMENGATA</sequence>
<reference evidence="11" key="1">
    <citation type="journal article" date="2014" name="Int. J. Syst. Evol. Microbiol.">
        <title>Complete genome sequence of Corynebacterium casei LMG S-19264T (=DSM 44701T), isolated from a smear-ripened cheese.</title>
        <authorList>
            <consortium name="US DOE Joint Genome Institute (JGI-PGF)"/>
            <person name="Walter F."/>
            <person name="Albersmeier A."/>
            <person name="Kalinowski J."/>
            <person name="Ruckert C."/>
        </authorList>
    </citation>
    <scope>NUCLEOTIDE SEQUENCE</scope>
    <source>
        <strain evidence="11">CGMCC 1.15034</strain>
    </source>
</reference>
<proteinExistence type="inferred from homology"/>
<dbReference type="InterPro" id="IPR005907">
    <property type="entry name" value="G1P_thy_trans_s"/>
</dbReference>
<keyword evidence="13" id="KW-1185">Reference proteome</keyword>
<organism evidence="11 14">
    <name type="scientific">Bradyrhizobium guangdongense</name>
    <dbReference type="NCBI Taxonomy" id="1325090"/>
    <lineage>
        <taxon>Bacteria</taxon>
        <taxon>Pseudomonadati</taxon>
        <taxon>Pseudomonadota</taxon>
        <taxon>Alphaproteobacteria</taxon>
        <taxon>Hyphomicrobiales</taxon>
        <taxon>Nitrobacteraceae</taxon>
        <taxon>Bradyrhizobium</taxon>
    </lineage>
</organism>
<dbReference type="EC" id="2.7.7.24" evidence="3"/>
<accession>A0A410V224</accession>
<reference evidence="12 13" key="2">
    <citation type="submission" date="2018-06" db="EMBL/GenBank/DDBJ databases">
        <title>Comparative genomics of rhizobia nodulating Arachis hypogaea in China.</title>
        <authorList>
            <person name="Li Y."/>
        </authorList>
    </citation>
    <scope>NUCLEOTIDE SEQUENCE [LARGE SCALE GENOMIC DNA]</scope>
    <source>
        <strain evidence="12 13">CCBAU 51658</strain>
    </source>
</reference>
<protein>
    <recommendedName>
        <fullName evidence="3">glucose-1-phosphate thymidylyltransferase</fullName>
        <ecNumber evidence="3">2.7.7.24</ecNumber>
    </recommendedName>
</protein>
<gene>
    <name evidence="11" type="ORF">GCM10010987_05870</name>
    <name evidence="12" type="ORF">XH86_08435</name>
</gene>
<keyword evidence="4" id="KW-0808">Transferase</keyword>
<dbReference type="RefSeq" id="WP_128964376.1">
    <property type="nucleotide sequence ID" value="NZ_BMHC01000001.1"/>
</dbReference>
<dbReference type="GO" id="GO:0008879">
    <property type="term" value="F:glucose-1-phosphate thymidylyltransferase activity"/>
    <property type="evidence" value="ECO:0007669"/>
    <property type="project" value="UniProtKB-EC"/>
</dbReference>
<keyword evidence="5" id="KW-0548">Nucleotidyltransferase</keyword>
<comment type="catalytic activity">
    <reaction evidence="8">
        <text>dTTP + alpha-D-glucose 1-phosphate + H(+) = dTDP-alpha-D-glucose + diphosphate</text>
        <dbReference type="Rhea" id="RHEA:15225"/>
        <dbReference type="ChEBI" id="CHEBI:15378"/>
        <dbReference type="ChEBI" id="CHEBI:33019"/>
        <dbReference type="ChEBI" id="CHEBI:37568"/>
        <dbReference type="ChEBI" id="CHEBI:57477"/>
        <dbReference type="ChEBI" id="CHEBI:58601"/>
        <dbReference type="EC" id="2.7.7.24"/>
    </reaction>
</comment>
<dbReference type="Gene3D" id="3.90.550.10">
    <property type="entry name" value="Spore Coat Polysaccharide Biosynthesis Protein SpsA, Chain A"/>
    <property type="match status" value="1"/>
</dbReference>
<dbReference type="EMBL" id="BMHC01000001">
    <property type="protein sequence ID" value="GGI19741.1"/>
    <property type="molecule type" value="Genomic_DNA"/>
</dbReference>
<dbReference type="Proteomes" id="UP000593880">
    <property type="component" value="Chromosome"/>
</dbReference>
<evidence type="ECO:0000313" key="12">
    <source>
        <dbReference type="EMBL" id="QOZ58758.1"/>
    </source>
</evidence>
<name>A0A410V224_9BRAD</name>
<evidence type="ECO:0000256" key="3">
    <source>
        <dbReference type="ARBA" id="ARBA00012461"/>
    </source>
</evidence>
<keyword evidence="7" id="KW-0460">Magnesium</keyword>
<dbReference type="CDD" id="cd04181">
    <property type="entry name" value="NTP_transferase"/>
    <property type="match status" value="1"/>
</dbReference>
<dbReference type="EMBL" id="CP030057">
    <property type="protein sequence ID" value="QOZ58758.1"/>
    <property type="molecule type" value="Genomic_DNA"/>
</dbReference>
<dbReference type="GO" id="GO:0046872">
    <property type="term" value="F:metal ion binding"/>
    <property type="evidence" value="ECO:0007669"/>
    <property type="project" value="UniProtKB-KW"/>
</dbReference>
<comment type="similarity">
    <text evidence="2">Belongs to the glucose-1-phosphate thymidylyltransferase family.</text>
</comment>
<dbReference type="OrthoDB" id="527131at2"/>
<keyword evidence="6" id="KW-0479">Metal-binding</keyword>
<feature type="domain" description="Nucleotidyl transferase" evidence="10">
    <location>
        <begin position="3"/>
        <end position="237"/>
    </location>
</feature>
<evidence type="ECO:0000256" key="6">
    <source>
        <dbReference type="ARBA" id="ARBA00022723"/>
    </source>
</evidence>
<evidence type="ECO:0000256" key="9">
    <source>
        <dbReference type="SAM" id="MobiDB-lite"/>
    </source>
</evidence>
<dbReference type="SUPFAM" id="SSF53448">
    <property type="entry name" value="Nucleotide-diphospho-sugar transferases"/>
    <property type="match status" value="1"/>
</dbReference>
<evidence type="ECO:0000313" key="11">
    <source>
        <dbReference type="EMBL" id="GGI19741.1"/>
    </source>
</evidence>
<dbReference type="PANTHER" id="PTHR43532">
    <property type="entry name" value="GLUCOSE-1-PHOSPHATE THYMIDYLYLTRANSFERASE"/>
    <property type="match status" value="1"/>
</dbReference>
<evidence type="ECO:0000256" key="1">
    <source>
        <dbReference type="ARBA" id="ARBA00001946"/>
    </source>
</evidence>
<dbReference type="Proteomes" id="UP000625079">
    <property type="component" value="Unassembled WGS sequence"/>
</dbReference>
<evidence type="ECO:0000313" key="13">
    <source>
        <dbReference type="Proteomes" id="UP000593880"/>
    </source>
</evidence>
<dbReference type="PANTHER" id="PTHR43532:SF1">
    <property type="entry name" value="GLUCOSE-1-PHOSPHATE THYMIDYLYLTRANSFERASE 1"/>
    <property type="match status" value="1"/>
</dbReference>
<feature type="region of interest" description="Disordered" evidence="9">
    <location>
        <begin position="245"/>
        <end position="269"/>
    </location>
</feature>
<dbReference type="InterPro" id="IPR029044">
    <property type="entry name" value="Nucleotide-diphossugar_trans"/>
</dbReference>